<evidence type="ECO:0008006" key="6">
    <source>
        <dbReference type="Google" id="ProtNLM"/>
    </source>
</evidence>
<dbReference type="InterPro" id="IPR036770">
    <property type="entry name" value="Ankyrin_rpt-contain_sf"/>
</dbReference>
<dbReference type="SMART" id="SM00248">
    <property type="entry name" value="ANK"/>
    <property type="match status" value="14"/>
</dbReference>
<evidence type="ECO:0000256" key="1">
    <source>
        <dbReference type="ARBA" id="ARBA00022737"/>
    </source>
</evidence>
<name>A0AAN8PWJ4_PATCE</name>
<dbReference type="EMBL" id="JAZGQO010000006">
    <property type="protein sequence ID" value="KAK6184304.1"/>
    <property type="molecule type" value="Genomic_DNA"/>
</dbReference>
<accession>A0AAN8PWJ4</accession>
<evidence type="ECO:0000313" key="4">
    <source>
        <dbReference type="EMBL" id="KAK6184304.1"/>
    </source>
</evidence>
<gene>
    <name evidence="4" type="ORF">SNE40_006802</name>
</gene>
<reference evidence="4 5" key="1">
    <citation type="submission" date="2024-01" db="EMBL/GenBank/DDBJ databases">
        <title>The genome of the rayed Mediterranean limpet Patella caerulea (Linnaeus, 1758).</title>
        <authorList>
            <person name="Anh-Thu Weber A."/>
            <person name="Halstead-Nussloch G."/>
        </authorList>
    </citation>
    <scope>NUCLEOTIDE SEQUENCE [LARGE SCALE GENOMIC DNA]</scope>
    <source>
        <strain evidence="4">AATW-2023a</strain>
        <tissue evidence="4">Whole specimen</tissue>
    </source>
</reference>
<comment type="caution">
    <text evidence="4">The sequence shown here is derived from an EMBL/GenBank/DDBJ whole genome shotgun (WGS) entry which is preliminary data.</text>
</comment>
<evidence type="ECO:0000313" key="5">
    <source>
        <dbReference type="Proteomes" id="UP001347796"/>
    </source>
</evidence>
<proteinExistence type="predicted"/>
<evidence type="ECO:0000256" key="3">
    <source>
        <dbReference type="PROSITE-ProRule" id="PRU00023"/>
    </source>
</evidence>
<dbReference type="PROSITE" id="PS50297">
    <property type="entry name" value="ANK_REP_REGION"/>
    <property type="match status" value="1"/>
</dbReference>
<dbReference type="InterPro" id="IPR002110">
    <property type="entry name" value="Ankyrin_rpt"/>
</dbReference>
<dbReference type="AlphaFoldDB" id="A0AAN8PWJ4"/>
<organism evidence="4 5">
    <name type="scientific">Patella caerulea</name>
    <name type="common">Rayed Mediterranean limpet</name>
    <dbReference type="NCBI Taxonomy" id="87958"/>
    <lineage>
        <taxon>Eukaryota</taxon>
        <taxon>Metazoa</taxon>
        <taxon>Spiralia</taxon>
        <taxon>Lophotrochozoa</taxon>
        <taxon>Mollusca</taxon>
        <taxon>Gastropoda</taxon>
        <taxon>Patellogastropoda</taxon>
        <taxon>Patelloidea</taxon>
        <taxon>Patellidae</taxon>
        <taxon>Patella</taxon>
    </lineage>
</organism>
<dbReference type="Pfam" id="PF00023">
    <property type="entry name" value="Ank"/>
    <property type="match status" value="1"/>
</dbReference>
<dbReference type="PROSITE" id="PS50088">
    <property type="entry name" value="ANK_REPEAT"/>
    <property type="match status" value="1"/>
</dbReference>
<protein>
    <recommendedName>
        <fullName evidence="6">Ankyrin repeat protein</fullName>
    </recommendedName>
</protein>
<dbReference type="PANTHER" id="PTHR24198:SF165">
    <property type="entry name" value="ANKYRIN REPEAT-CONTAINING PROTEIN-RELATED"/>
    <property type="match status" value="1"/>
</dbReference>
<dbReference type="Gene3D" id="1.25.40.20">
    <property type="entry name" value="Ankyrin repeat-containing domain"/>
    <property type="match status" value="3"/>
</dbReference>
<feature type="repeat" description="ANK" evidence="3">
    <location>
        <begin position="104"/>
        <end position="136"/>
    </location>
</feature>
<dbReference type="PANTHER" id="PTHR24198">
    <property type="entry name" value="ANKYRIN REPEAT AND PROTEIN KINASE DOMAIN-CONTAINING PROTEIN"/>
    <property type="match status" value="1"/>
</dbReference>
<dbReference type="Pfam" id="PF12796">
    <property type="entry name" value="Ank_2"/>
    <property type="match status" value="1"/>
</dbReference>
<dbReference type="SUPFAM" id="SSF48403">
    <property type="entry name" value="Ankyrin repeat"/>
    <property type="match status" value="3"/>
</dbReference>
<keyword evidence="5" id="KW-1185">Reference proteome</keyword>
<sequence length="732" mass="83081">MGNRANKALLRSCEDGDYHSILSLLKRGANVEYTDSYGDTPLLAAIKNQHTNCVDLLLNNEYSCANTEHRDKTRNTPLMVAVGNLDIVRLLINNRCQLNKTNRLKESALHLAVRFGNIEVVKLLVSSCIDVTLTNKNGQTALTIATNINNKAIAKILSAEAILLEHFTPMDIFLHKILDGKNDSQVDILMKRYLSPNPDDITYKILLQCAVKYRNLLLIKILFKHRIHFDAAVLDIAYEYGDSGFVDFLIQTGLADNMDEGRRLRMISCAVKYGDLKSIKILFKHDIPFEASVLDIAYEHGDSGYVGFLIQTGLADNMDEGRRLRMISCAVKYGDLKSIKILFEHDIPFDASLLDIAYEKGDTGCVAFLIQKGLADNIDEGSRPHMMYYAVKYRDLKTIKMLVEHGIPLDASVLLDIAVKYRDLKTIKILVEHGIPFDASVLDIAYEHGDTTYVDFLIQKGLEDNIDQNNITPMIKKNAVKDNIKQRSRPRMIDYAMKYHDLKTIKILVEHGIPFDASVLDIAYEHGDSGYVDFLIQKVLADNMDEGRRLRMISCAVKYGDLKSIKILFKHDIPFDASLLDIAYEKGDTGCVEFLIQKGLADNIDEGSRPQMMYYAVKYRDLKTIKMLVEHGIPFDTSVLDIAYEHGDTRYVEFLIQKGLGDNIDRRSGKPIIYYCVKHYDHAWVKKLLKHKSYTHLRNRFEPFANPNNSSIITETVGAYFNINSHTSMVFS</sequence>
<evidence type="ECO:0000256" key="2">
    <source>
        <dbReference type="ARBA" id="ARBA00023043"/>
    </source>
</evidence>
<keyword evidence="2 3" id="KW-0040">ANK repeat</keyword>
<keyword evidence="1" id="KW-0677">Repeat</keyword>
<dbReference type="Proteomes" id="UP001347796">
    <property type="component" value="Unassembled WGS sequence"/>
</dbReference>